<dbReference type="CDD" id="cd12087">
    <property type="entry name" value="TM_EGFR-like"/>
    <property type="match status" value="1"/>
</dbReference>
<reference evidence="4" key="1">
    <citation type="submission" date="2023-03" db="EMBL/GenBank/DDBJ databases">
        <title>Massive genome expansion in bonnet fungi (Mycena s.s.) driven by repeated elements and novel gene families across ecological guilds.</title>
        <authorList>
            <consortium name="Lawrence Berkeley National Laboratory"/>
            <person name="Harder C.B."/>
            <person name="Miyauchi S."/>
            <person name="Viragh M."/>
            <person name="Kuo A."/>
            <person name="Thoen E."/>
            <person name="Andreopoulos B."/>
            <person name="Lu D."/>
            <person name="Skrede I."/>
            <person name="Drula E."/>
            <person name="Henrissat B."/>
            <person name="Morin E."/>
            <person name="Kohler A."/>
            <person name="Barry K."/>
            <person name="LaButti K."/>
            <person name="Morin E."/>
            <person name="Salamov A."/>
            <person name="Lipzen A."/>
            <person name="Mereny Z."/>
            <person name="Hegedus B."/>
            <person name="Baldrian P."/>
            <person name="Stursova M."/>
            <person name="Weitz H."/>
            <person name="Taylor A."/>
            <person name="Grigoriev I.V."/>
            <person name="Nagy L.G."/>
            <person name="Martin F."/>
            <person name="Kauserud H."/>
        </authorList>
    </citation>
    <scope>NUCLEOTIDE SEQUENCE</scope>
    <source>
        <strain evidence="4">CBHHK182m</strain>
    </source>
</reference>
<gene>
    <name evidence="4" type="ORF">B0H16DRAFT_1623429</name>
</gene>
<keyword evidence="5" id="KW-1185">Reference proteome</keyword>
<keyword evidence="3" id="KW-0732">Signal</keyword>
<name>A0AAD7H5H1_9AGAR</name>
<feature type="chain" id="PRO_5042146466" evidence="3">
    <location>
        <begin position="18"/>
        <end position="454"/>
    </location>
</feature>
<evidence type="ECO:0000256" key="3">
    <source>
        <dbReference type="SAM" id="SignalP"/>
    </source>
</evidence>
<evidence type="ECO:0000256" key="1">
    <source>
        <dbReference type="SAM" id="MobiDB-lite"/>
    </source>
</evidence>
<evidence type="ECO:0000313" key="4">
    <source>
        <dbReference type="EMBL" id="KAJ7712847.1"/>
    </source>
</evidence>
<protein>
    <submittedName>
        <fullName evidence="4">Uncharacterized protein</fullName>
    </submittedName>
</protein>
<dbReference type="EMBL" id="JARKIB010000356">
    <property type="protein sequence ID" value="KAJ7712847.1"/>
    <property type="molecule type" value="Genomic_DNA"/>
</dbReference>
<feature type="transmembrane region" description="Helical" evidence="2">
    <location>
        <begin position="278"/>
        <end position="301"/>
    </location>
</feature>
<keyword evidence="2" id="KW-0812">Transmembrane</keyword>
<sequence>MSLRPSFLFLWVATILASGVAIGAAGAGSGLLPRPRADIQTYNWGFTGSFTGSNLAACATVPLGVYSGSQQSTGVPPYYMMAFPVSGTPMTSLIGTDASALEWTVAFPVGTLLLLGVVDSLGTSGGIDTGVYTVIGGSTTQCIPSDSRPAFTITSNLTSGSTLSTCDGWQLSILGGTPPYKVTLAPSNSADVVNVTLGPNDSVFNYLNQSPPGSQLLAAVSDSTGRWATDGPTVQTSGSNDMTCNGLSSSSGPTTSSSPVSSPSVSPTAHSGISHKTIAIIGGSVGGLVLLLAFAAIFLCARRRRDRELEWSGSAVAPARPVSYSTPAAQMPPLNSSFSAMTGDGSISGPAPETPKGEMYYPVASPGGWDGRYAHMPLGAAAPSMHMTHESESHITMTAAAGPSTSLPPTSVASSSSIQELPPPYINTNPGQPRQTDGKRNLQVVGPSLAESYH</sequence>
<comment type="caution">
    <text evidence="4">The sequence shown here is derived from an EMBL/GenBank/DDBJ whole genome shotgun (WGS) entry which is preliminary data.</text>
</comment>
<evidence type="ECO:0000313" key="5">
    <source>
        <dbReference type="Proteomes" id="UP001215598"/>
    </source>
</evidence>
<feature type="compositionally biased region" description="Low complexity" evidence="1">
    <location>
        <begin position="403"/>
        <end position="417"/>
    </location>
</feature>
<organism evidence="4 5">
    <name type="scientific">Mycena metata</name>
    <dbReference type="NCBI Taxonomy" id="1033252"/>
    <lineage>
        <taxon>Eukaryota</taxon>
        <taxon>Fungi</taxon>
        <taxon>Dikarya</taxon>
        <taxon>Basidiomycota</taxon>
        <taxon>Agaricomycotina</taxon>
        <taxon>Agaricomycetes</taxon>
        <taxon>Agaricomycetidae</taxon>
        <taxon>Agaricales</taxon>
        <taxon>Marasmiineae</taxon>
        <taxon>Mycenaceae</taxon>
        <taxon>Mycena</taxon>
    </lineage>
</organism>
<evidence type="ECO:0000256" key="2">
    <source>
        <dbReference type="SAM" id="Phobius"/>
    </source>
</evidence>
<dbReference type="AlphaFoldDB" id="A0AAD7H5H1"/>
<keyword evidence="2" id="KW-1133">Transmembrane helix</keyword>
<dbReference type="Proteomes" id="UP001215598">
    <property type="component" value="Unassembled WGS sequence"/>
</dbReference>
<keyword evidence="2" id="KW-0472">Membrane</keyword>
<proteinExistence type="predicted"/>
<accession>A0AAD7H5H1</accession>
<feature type="signal peptide" evidence="3">
    <location>
        <begin position="1"/>
        <end position="17"/>
    </location>
</feature>
<feature type="region of interest" description="Disordered" evidence="1">
    <location>
        <begin position="400"/>
        <end position="454"/>
    </location>
</feature>
<feature type="region of interest" description="Disordered" evidence="1">
    <location>
        <begin position="227"/>
        <end position="269"/>
    </location>
</feature>
<feature type="compositionally biased region" description="Polar residues" evidence="1">
    <location>
        <begin position="426"/>
        <end position="435"/>
    </location>
</feature>
<feature type="compositionally biased region" description="Polar residues" evidence="1">
    <location>
        <begin position="227"/>
        <end position="247"/>
    </location>
</feature>
<feature type="compositionally biased region" description="Low complexity" evidence="1">
    <location>
        <begin position="248"/>
        <end position="268"/>
    </location>
</feature>